<dbReference type="GO" id="GO:0000139">
    <property type="term" value="C:Golgi membrane"/>
    <property type="evidence" value="ECO:0007669"/>
    <property type="project" value="InterPro"/>
</dbReference>
<comment type="caution">
    <text evidence="2">The sequence shown here is derived from an EMBL/GenBank/DDBJ whole genome shotgun (WGS) entry which is preliminary data.</text>
</comment>
<keyword evidence="1" id="KW-1133">Transmembrane helix</keyword>
<feature type="transmembrane region" description="Helical" evidence="1">
    <location>
        <begin position="223"/>
        <end position="250"/>
    </location>
</feature>
<dbReference type="PANTHER" id="PTHR31410:SF1">
    <property type="entry name" value="POST-GPI ATTACHMENT TO PROTEINS FACTOR 4"/>
    <property type="match status" value="1"/>
</dbReference>
<organism evidence="2 3">
    <name type="scientific">Ancylostoma ceylanicum</name>
    <dbReference type="NCBI Taxonomy" id="53326"/>
    <lineage>
        <taxon>Eukaryota</taxon>
        <taxon>Metazoa</taxon>
        <taxon>Ecdysozoa</taxon>
        <taxon>Nematoda</taxon>
        <taxon>Chromadorea</taxon>
        <taxon>Rhabditida</taxon>
        <taxon>Rhabditina</taxon>
        <taxon>Rhabditomorpha</taxon>
        <taxon>Strongyloidea</taxon>
        <taxon>Ancylostomatidae</taxon>
        <taxon>Ancylostomatinae</taxon>
        <taxon>Ancylostoma</taxon>
    </lineage>
</organism>
<keyword evidence="3" id="KW-1185">Reference proteome</keyword>
<sequence>MRWHDFIAKAIASLFCLVVWRLTLRTLSRRVPTYSGEQKYFPKHLINDDYALNRYRLNISEQIYPHLRKQADHVSAFSPLEIRIIASDRRQNYLPQVITFLVDAYQSHKQLSPSLEICNVEPEVFEELRRFRLHVPIRTLGRKSSRSSRMNETIAKEAADYWKCLDHPTKGRYIMLLEDDALVVPEFARLMTLLMDQLDRRQHIDYVKMYHPNQLRKIPSIPLAISVCILVCCTYCIVIFRRVLIFWSLITSSLMYLELRSYGSQFLADVRYYLTDTVYLSSPESCCTPAVLFRASKVAEMVSQLSFESRRSARTGHAKDHILDESRFVGRQTDMNLVVHIGAVSSVRKRRITLNEVIAVQARND</sequence>
<dbReference type="EMBL" id="JARK01001394">
    <property type="protein sequence ID" value="EYC09994.1"/>
    <property type="molecule type" value="Genomic_DNA"/>
</dbReference>
<proteinExistence type="predicted"/>
<gene>
    <name evidence="2" type="primary">Acey_s0058.g2929</name>
    <name evidence="2" type="synonym">Acey-F35C11.4</name>
    <name evidence="2" type="ORF">Y032_0058g2929</name>
</gene>
<keyword evidence="1" id="KW-0812">Transmembrane</keyword>
<dbReference type="PANTHER" id="PTHR31410">
    <property type="entry name" value="TRANSMEMBRANE PROTEIN 246"/>
    <property type="match status" value="1"/>
</dbReference>
<accession>A0A016U3Y3</accession>
<dbReference type="CDD" id="cd21105">
    <property type="entry name" value="PGAP4-like"/>
    <property type="match status" value="1"/>
</dbReference>
<evidence type="ECO:0000313" key="2">
    <source>
        <dbReference type="EMBL" id="EYC09994.1"/>
    </source>
</evidence>
<name>A0A016U3Y3_9BILA</name>
<dbReference type="Proteomes" id="UP000024635">
    <property type="component" value="Unassembled WGS sequence"/>
</dbReference>
<evidence type="ECO:0000256" key="1">
    <source>
        <dbReference type="SAM" id="Phobius"/>
    </source>
</evidence>
<dbReference type="GO" id="GO:0016757">
    <property type="term" value="F:glycosyltransferase activity"/>
    <property type="evidence" value="ECO:0007669"/>
    <property type="project" value="InterPro"/>
</dbReference>
<evidence type="ECO:0000313" key="3">
    <source>
        <dbReference type="Proteomes" id="UP000024635"/>
    </source>
</evidence>
<dbReference type="OrthoDB" id="2016523at2759"/>
<dbReference type="InterPro" id="IPR029675">
    <property type="entry name" value="PGAP4"/>
</dbReference>
<dbReference type="STRING" id="53326.A0A016U3Y3"/>
<dbReference type="GO" id="GO:0006506">
    <property type="term" value="P:GPI anchor biosynthetic process"/>
    <property type="evidence" value="ECO:0007669"/>
    <property type="project" value="InterPro"/>
</dbReference>
<reference evidence="3" key="1">
    <citation type="journal article" date="2015" name="Nat. Genet.">
        <title>The genome and transcriptome of the zoonotic hookworm Ancylostoma ceylanicum identify infection-specific gene families.</title>
        <authorList>
            <person name="Schwarz E.M."/>
            <person name="Hu Y."/>
            <person name="Antoshechkin I."/>
            <person name="Miller M.M."/>
            <person name="Sternberg P.W."/>
            <person name="Aroian R.V."/>
        </authorList>
    </citation>
    <scope>NUCLEOTIDE SEQUENCE</scope>
    <source>
        <strain evidence="3">HY135</strain>
    </source>
</reference>
<dbReference type="AlphaFoldDB" id="A0A016U3Y3"/>
<protein>
    <submittedName>
        <fullName evidence="2">Uncharacterized protein</fullName>
    </submittedName>
</protein>
<keyword evidence="1" id="KW-0472">Membrane</keyword>